<dbReference type="AlphaFoldDB" id="A0AAE0D684"/>
<feature type="domain" description="Glycoside hydrolase family 2 catalytic" evidence="2">
    <location>
        <begin position="1"/>
        <end position="137"/>
    </location>
</feature>
<comment type="caution">
    <text evidence="3">The sequence shown here is derived from an EMBL/GenBank/DDBJ whole genome shotgun (WGS) entry which is preliminary data.</text>
</comment>
<evidence type="ECO:0000313" key="3">
    <source>
        <dbReference type="EMBL" id="KAK2763644.1"/>
    </source>
</evidence>
<evidence type="ECO:0000259" key="2">
    <source>
        <dbReference type="Pfam" id="PF02836"/>
    </source>
</evidence>
<accession>A0AAE0D684</accession>
<name>A0AAE0D684_COLKA</name>
<protein>
    <submittedName>
        <fullName evidence="3">Beta-glucuronidase</fullName>
    </submittedName>
</protein>
<dbReference type="GO" id="GO:0005975">
    <property type="term" value="P:carbohydrate metabolic process"/>
    <property type="evidence" value="ECO:0007669"/>
    <property type="project" value="InterPro"/>
</dbReference>
<comment type="similarity">
    <text evidence="1">Belongs to the glycosyl hydrolase 2 family.</text>
</comment>
<gene>
    <name evidence="3" type="ORF">CKAH01_15924</name>
</gene>
<organism evidence="3 4">
    <name type="scientific">Colletotrichum kahawae</name>
    <name type="common">Coffee berry disease fungus</name>
    <dbReference type="NCBI Taxonomy" id="34407"/>
    <lineage>
        <taxon>Eukaryota</taxon>
        <taxon>Fungi</taxon>
        <taxon>Dikarya</taxon>
        <taxon>Ascomycota</taxon>
        <taxon>Pezizomycotina</taxon>
        <taxon>Sordariomycetes</taxon>
        <taxon>Hypocreomycetidae</taxon>
        <taxon>Glomerellales</taxon>
        <taxon>Glomerellaceae</taxon>
        <taxon>Colletotrichum</taxon>
        <taxon>Colletotrichum gloeosporioides species complex</taxon>
    </lineage>
</organism>
<evidence type="ECO:0000256" key="1">
    <source>
        <dbReference type="ARBA" id="ARBA00007401"/>
    </source>
</evidence>
<reference evidence="3" key="1">
    <citation type="submission" date="2023-02" db="EMBL/GenBank/DDBJ databases">
        <title>Colletotrichum kahawae CIFC_Que2 genome sequencing and assembly.</title>
        <authorList>
            <person name="Baroncelli R."/>
        </authorList>
    </citation>
    <scope>NUCLEOTIDE SEQUENCE</scope>
    <source>
        <strain evidence="3">CIFC_Que2</strain>
    </source>
</reference>
<dbReference type="GO" id="GO:0004566">
    <property type="term" value="F:beta-glucuronidase activity"/>
    <property type="evidence" value="ECO:0007669"/>
    <property type="project" value="TreeGrafter"/>
</dbReference>
<sequence length="141" mass="15830">MDETAAVGLDLAVVAGLHGSKQSPTYSPHTVSDETRRSHEQAVRELINRDKNHPSVVMWAIANKPAAHKPGAREYFQPLVALARRLDSRPICCANKFQASVDKCLISDLFNVLCLNRYYGWYLHRGDLEAAETNLEKELLQ</sequence>
<dbReference type="EMBL" id="VYYT01000142">
    <property type="protein sequence ID" value="KAK2763644.1"/>
    <property type="molecule type" value="Genomic_DNA"/>
</dbReference>
<dbReference type="GO" id="GO:0030246">
    <property type="term" value="F:carbohydrate binding"/>
    <property type="evidence" value="ECO:0007669"/>
    <property type="project" value="TreeGrafter"/>
</dbReference>
<dbReference type="SUPFAM" id="SSF51445">
    <property type="entry name" value="(Trans)glycosidases"/>
    <property type="match status" value="1"/>
</dbReference>
<dbReference type="Pfam" id="PF02836">
    <property type="entry name" value="Glyco_hydro_2_C"/>
    <property type="match status" value="1"/>
</dbReference>
<dbReference type="Gene3D" id="3.20.20.80">
    <property type="entry name" value="Glycosidases"/>
    <property type="match status" value="1"/>
</dbReference>
<proteinExistence type="inferred from homology"/>
<dbReference type="InterPro" id="IPR006103">
    <property type="entry name" value="Glyco_hydro_2_cat"/>
</dbReference>
<dbReference type="InterPro" id="IPR017853">
    <property type="entry name" value="GH"/>
</dbReference>
<dbReference type="GO" id="GO:0019391">
    <property type="term" value="P:glucuronoside catabolic process"/>
    <property type="evidence" value="ECO:0007669"/>
    <property type="project" value="TreeGrafter"/>
</dbReference>
<dbReference type="Proteomes" id="UP001281614">
    <property type="component" value="Unassembled WGS sequence"/>
</dbReference>
<dbReference type="PANTHER" id="PTHR10066">
    <property type="entry name" value="BETA-GLUCURONIDASE"/>
    <property type="match status" value="1"/>
</dbReference>
<keyword evidence="4" id="KW-1185">Reference proteome</keyword>
<dbReference type="PANTHER" id="PTHR10066:SF67">
    <property type="entry name" value="BETA-GLUCURONIDASE"/>
    <property type="match status" value="1"/>
</dbReference>
<evidence type="ECO:0000313" key="4">
    <source>
        <dbReference type="Proteomes" id="UP001281614"/>
    </source>
</evidence>